<evidence type="ECO:0000256" key="14">
    <source>
        <dbReference type="ARBA" id="ARBA00048649"/>
    </source>
</evidence>
<dbReference type="InterPro" id="IPR000971">
    <property type="entry name" value="Globin"/>
</dbReference>
<keyword evidence="13" id="KW-0520">NAD</keyword>
<keyword evidence="7" id="KW-0285">Flavoprotein</keyword>
<dbReference type="EC" id="1.14.12.17" evidence="4"/>
<accession>A0AAE8N5A6</accession>
<dbReference type="AlphaFoldDB" id="A0AAE8N5A6"/>
<name>A0AAE8N5A6_9PEZI</name>
<dbReference type="GO" id="GO:0020037">
    <property type="term" value="F:heme binding"/>
    <property type="evidence" value="ECO:0007669"/>
    <property type="project" value="InterPro"/>
</dbReference>
<dbReference type="PANTHER" id="PTHR43396:SF3">
    <property type="entry name" value="FLAVOHEMOPROTEIN"/>
    <property type="match status" value="1"/>
</dbReference>
<evidence type="ECO:0000256" key="12">
    <source>
        <dbReference type="ARBA" id="ARBA00023004"/>
    </source>
</evidence>
<dbReference type="Proteomes" id="UP001187682">
    <property type="component" value="Unassembled WGS sequence"/>
</dbReference>
<keyword evidence="12" id="KW-0408">Iron</keyword>
<comment type="cofactor">
    <cofactor evidence="2">
        <name>FAD</name>
        <dbReference type="ChEBI" id="CHEBI:57692"/>
    </cofactor>
</comment>
<evidence type="ECO:0000256" key="6">
    <source>
        <dbReference type="ARBA" id="ARBA00022617"/>
    </source>
</evidence>
<evidence type="ECO:0000256" key="1">
    <source>
        <dbReference type="ARBA" id="ARBA00001970"/>
    </source>
</evidence>
<dbReference type="CDD" id="cd08922">
    <property type="entry name" value="FHb-globin"/>
    <property type="match status" value="1"/>
</dbReference>
<sequence>MFPPAARRILSRRIVASNALPRLFSTSAPKMALTAEQIAIVKSTAPILREHGETITTVFYKNMMEAHPSLKNVFSLRNQQSGAQQRALSNAVIAYATYIDDLGKILPVVERIAHKHAALFIKPEQYAIVGEHLMGAIGEVLGDGLTEEVAAAWTAAYGQLADVFIGREAELYKAPGEDLPVGWRKFKIAKRVDESESVTSFFLEPVDGVTPLPAYLPGQYVSLQVPVPGVEGLLQSRQFSLSEAQTADRKSYRVSVKREFTTPDAPIEDVASGKVTGLVSNILHGRYQVGDVVELSRPQGDFHVDVTDASKADAPIVLLSAGVGVTPLRAILDSVLEDPASAMKGRPVSWVQASRNRASEVFGAHVKELAARHENVSAKIFWDEIAEGDVQGVDYHFPSRLDLGALDAEKDLFVGNDKAEYYICGPVEWMLSVRKGLEGLGVPRERLRLELFGTGSLPEE</sequence>
<dbReference type="PROSITE" id="PS51384">
    <property type="entry name" value="FAD_FR"/>
    <property type="match status" value="1"/>
</dbReference>
<dbReference type="GO" id="GO:0019825">
    <property type="term" value="F:oxygen binding"/>
    <property type="evidence" value="ECO:0007669"/>
    <property type="project" value="InterPro"/>
</dbReference>
<dbReference type="InterPro" id="IPR039261">
    <property type="entry name" value="FNR_nucleotide-bd"/>
</dbReference>
<dbReference type="GO" id="GO:0071949">
    <property type="term" value="F:FAD binding"/>
    <property type="evidence" value="ECO:0007669"/>
    <property type="project" value="TreeGrafter"/>
</dbReference>
<evidence type="ECO:0000256" key="13">
    <source>
        <dbReference type="ARBA" id="ARBA00023027"/>
    </source>
</evidence>
<evidence type="ECO:0000256" key="5">
    <source>
        <dbReference type="ARBA" id="ARBA00022575"/>
    </source>
</evidence>
<keyword evidence="5" id="KW-0216">Detoxification</keyword>
<evidence type="ECO:0000256" key="10">
    <source>
        <dbReference type="ARBA" id="ARBA00022857"/>
    </source>
</evidence>
<dbReference type="GO" id="GO:0071500">
    <property type="term" value="P:cellular response to nitrosative stress"/>
    <property type="evidence" value="ECO:0007669"/>
    <property type="project" value="TreeGrafter"/>
</dbReference>
<evidence type="ECO:0000256" key="7">
    <source>
        <dbReference type="ARBA" id="ARBA00022630"/>
    </source>
</evidence>
<evidence type="ECO:0000256" key="2">
    <source>
        <dbReference type="ARBA" id="ARBA00001974"/>
    </source>
</evidence>
<dbReference type="GO" id="GO:0046210">
    <property type="term" value="P:nitric oxide catabolic process"/>
    <property type="evidence" value="ECO:0007669"/>
    <property type="project" value="TreeGrafter"/>
</dbReference>
<dbReference type="Gene3D" id="3.40.50.80">
    <property type="entry name" value="Nucleotide-binding domain of ferredoxin-NADP reductase (FNR) module"/>
    <property type="match status" value="1"/>
</dbReference>
<dbReference type="Gene3D" id="1.10.490.10">
    <property type="entry name" value="Globins"/>
    <property type="match status" value="1"/>
</dbReference>
<comment type="catalytic activity">
    <reaction evidence="15">
        <text>2 nitric oxide + NADPH + 2 O2 = 2 nitrate + NADP(+) + H(+)</text>
        <dbReference type="Rhea" id="RHEA:19465"/>
        <dbReference type="ChEBI" id="CHEBI:15378"/>
        <dbReference type="ChEBI" id="CHEBI:15379"/>
        <dbReference type="ChEBI" id="CHEBI:16480"/>
        <dbReference type="ChEBI" id="CHEBI:17632"/>
        <dbReference type="ChEBI" id="CHEBI:57783"/>
        <dbReference type="ChEBI" id="CHEBI:58349"/>
        <dbReference type="EC" id="1.14.12.17"/>
    </reaction>
</comment>
<proteinExistence type="inferred from homology"/>
<evidence type="ECO:0000256" key="8">
    <source>
        <dbReference type="ARBA" id="ARBA00022723"/>
    </source>
</evidence>
<evidence type="ECO:0000256" key="11">
    <source>
        <dbReference type="ARBA" id="ARBA00023002"/>
    </source>
</evidence>
<feature type="domain" description="Globin" evidence="17">
    <location>
        <begin position="32"/>
        <end position="169"/>
    </location>
</feature>
<evidence type="ECO:0000259" key="17">
    <source>
        <dbReference type="PROSITE" id="PS01033"/>
    </source>
</evidence>
<organism evidence="19 20">
    <name type="scientific">Cephalotrichum gorgonifer</name>
    <dbReference type="NCBI Taxonomy" id="2041049"/>
    <lineage>
        <taxon>Eukaryota</taxon>
        <taxon>Fungi</taxon>
        <taxon>Dikarya</taxon>
        <taxon>Ascomycota</taxon>
        <taxon>Pezizomycotina</taxon>
        <taxon>Sordariomycetes</taxon>
        <taxon>Hypocreomycetidae</taxon>
        <taxon>Microascales</taxon>
        <taxon>Microascaceae</taxon>
        <taxon>Cephalotrichum</taxon>
    </lineage>
</organism>
<evidence type="ECO:0000313" key="20">
    <source>
        <dbReference type="Proteomes" id="UP001187682"/>
    </source>
</evidence>
<keyword evidence="20" id="KW-1185">Reference proteome</keyword>
<comment type="similarity">
    <text evidence="3">In the C-terminal section; belongs to the flavoprotein pyridine nucleotide cytochrome reductase family.</text>
</comment>
<keyword evidence="9" id="KW-0274">FAD</keyword>
<protein>
    <recommendedName>
        <fullName evidence="4">nitric oxide dioxygenase</fullName>
        <ecNumber evidence="4">1.14.12.17</ecNumber>
    </recommendedName>
</protein>
<dbReference type="GO" id="GO:0046872">
    <property type="term" value="F:metal ion binding"/>
    <property type="evidence" value="ECO:0007669"/>
    <property type="project" value="UniProtKB-KW"/>
</dbReference>
<dbReference type="SUPFAM" id="SSF52343">
    <property type="entry name" value="Ferredoxin reductase-like, C-terminal NADP-linked domain"/>
    <property type="match status" value="1"/>
</dbReference>
<feature type="domain" description="FAD-binding FR-type" evidence="18">
    <location>
        <begin position="181"/>
        <end position="305"/>
    </location>
</feature>
<evidence type="ECO:0000256" key="16">
    <source>
        <dbReference type="ARBA" id="ARBA00056398"/>
    </source>
</evidence>
<comment type="catalytic activity">
    <reaction evidence="14">
        <text>2 nitric oxide + NADH + 2 O2 = 2 nitrate + NAD(+) + H(+)</text>
        <dbReference type="Rhea" id="RHEA:19469"/>
        <dbReference type="ChEBI" id="CHEBI:15378"/>
        <dbReference type="ChEBI" id="CHEBI:15379"/>
        <dbReference type="ChEBI" id="CHEBI:16480"/>
        <dbReference type="ChEBI" id="CHEBI:17632"/>
        <dbReference type="ChEBI" id="CHEBI:57540"/>
        <dbReference type="ChEBI" id="CHEBI:57945"/>
        <dbReference type="EC" id="1.14.12.17"/>
    </reaction>
</comment>
<dbReference type="SUPFAM" id="SSF63380">
    <property type="entry name" value="Riboflavin synthase domain-like"/>
    <property type="match status" value="1"/>
</dbReference>
<dbReference type="FunFam" id="1.10.490.10:FF:000003">
    <property type="entry name" value="Flavohemoprotein"/>
    <property type="match status" value="1"/>
</dbReference>
<keyword evidence="11" id="KW-0560">Oxidoreductase</keyword>
<evidence type="ECO:0000256" key="9">
    <source>
        <dbReference type="ARBA" id="ARBA00022827"/>
    </source>
</evidence>
<comment type="caution">
    <text evidence="19">The sequence shown here is derived from an EMBL/GenBank/DDBJ whole genome shotgun (WGS) entry which is preliminary data.</text>
</comment>
<dbReference type="Pfam" id="PF00042">
    <property type="entry name" value="Globin"/>
    <property type="match status" value="1"/>
</dbReference>
<comment type="function">
    <text evidence="16">In the presence of oxygen and NADH, it has NADH oxidase activity, which leads to the generation of superoxide and H(2)O(2). Under anaerobic conditions, it also exhibits nitric oxide reductase and FAD reductase activities. However, all these reactions are much lower than NOD activity.</text>
</comment>
<dbReference type="InterPro" id="IPR017938">
    <property type="entry name" value="Riboflavin_synthase-like_b-brl"/>
</dbReference>
<dbReference type="EMBL" id="ONZQ02000012">
    <property type="protein sequence ID" value="SPO05348.1"/>
    <property type="molecule type" value="Genomic_DNA"/>
</dbReference>
<dbReference type="InterPro" id="IPR012292">
    <property type="entry name" value="Globin/Proto"/>
</dbReference>
<dbReference type="Gene3D" id="2.40.30.10">
    <property type="entry name" value="Translation factors"/>
    <property type="match status" value="1"/>
</dbReference>
<dbReference type="PANTHER" id="PTHR43396">
    <property type="entry name" value="FLAVOHEMOPROTEIN"/>
    <property type="match status" value="1"/>
</dbReference>
<evidence type="ECO:0000256" key="15">
    <source>
        <dbReference type="ARBA" id="ARBA00049433"/>
    </source>
</evidence>
<dbReference type="InterPro" id="IPR017927">
    <property type="entry name" value="FAD-bd_FR_type"/>
</dbReference>
<gene>
    <name evidence="19" type="ORF">DNG_08035</name>
</gene>
<dbReference type="SUPFAM" id="SSF46458">
    <property type="entry name" value="Globin-like"/>
    <property type="match status" value="1"/>
</dbReference>
<dbReference type="InterPro" id="IPR009050">
    <property type="entry name" value="Globin-like_sf"/>
</dbReference>
<reference evidence="19" key="1">
    <citation type="submission" date="2018-03" db="EMBL/GenBank/DDBJ databases">
        <authorList>
            <person name="Guldener U."/>
        </authorList>
    </citation>
    <scope>NUCLEOTIDE SEQUENCE</scope>
</reference>
<evidence type="ECO:0000259" key="18">
    <source>
        <dbReference type="PROSITE" id="PS51384"/>
    </source>
</evidence>
<dbReference type="CDD" id="cd06184">
    <property type="entry name" value="flavohem_like_fad_nad_binding"/>
    <property type="match status" value="1"/>
</dbReference>
<dbReference type="GO" id="GO:0009636">
    <property type="term" value="P:response to toxic substance"/>
    <property type="evidence" value="ECO:0007669"/>
    <property type="project" value="UniProtKB-KW"/>
</dbReference>
<dbReference type="GO" id="GO:0008941">
    <property type="term" value="F:nitric oxide dioxygenase NAD(P)H activity"/>
    <property type="evidence" value="ECO:0007669"/>
    <property type="project" value="UniProtKB-EC"/>
</dbReference>
<dbReference type="PROSITE" id="PS01033">
    <property type="entry name" value="GLOBIN"/>
    <property type="match status" value="1"/>
</dbReference>
<evidence type="ECO:0000256" key="4">
    <source>
        <dbReference type="ARBA" id="ARBA00012229"/>
    </source>
</evidence>
<dbReference type="InterPro" id="IPR001433">
    <property type="entry name" value="OxRdtase_FAD/NAD-bd"/>
</dbReference>
<dbReference type="FunFam" id="3.40.50.80:FF:000010">
    <property type="entry name" value="Flavohemoprotein"/>
    <property type="match status" value="1"/>
</dbReference>
<evidence type="ECO:0000256" key="3">
    <source>
        <dbReference type="ARBA" id="ARBA00006401"/>
    </source>
</evidence>
<keyword evidence="10" id="KW-0521">NADP</keyword>
<keyword evidence="6" id="KW-0349">Heme</keyword>
<dbReference type="Pfam" id="PF00175">
    <property type="entry name" value="NAD_binding_1"/>
    <property type="match status" value="1"/>
</dbReference>
<comment type="cofactor">
    <cofactor evidence="1">
        <name>heme b</name>
        <dbReference type="ChEBI" id="CHEBI:60344"/>
    </cofactor>
</comment>
<evidence type="ECO:0000313" key="19">
    <source>
        <dbReference type="EMBL" id="SPO05348.1"/>
    </source>
</evidence>
<keyword evidence="8" id="KW-0479">Metal-binding</keyword>